<sequence length="38" mass="4362">MKLVLKGAKVSRTEMILDNFEVIRSRPHGHVMVILETI</sequence>
<evidence type="ECO:0000313" key="1">
    <source>
        <dbReference type="EMBL" id="CCQ63311.1"/>
    </source>
</evidence>
<accession>T2JDT0</accession>
<comment type="caution">
    <text evidence="1">The sequence shown here is derived from an EMBL/GenBank/DDBJ whole genome shotgun (WGS) entry which is preliminary data.</text>
</comment>
<dbReference type="EMBL" id="CAQM01000688">
    <property type="protein sequence ID" value="CCQ63311.1"/>
    <property type="molecule type" value="Genomic_DNA"/>
</dbReference>
<protein>
    <submittedName>
        <fullName evidence="1">Similar to Transposase</fullName>
    </submittedName>
</protein>
<dbReference type="AlphaFoldDB" id="T2JDT0"/>
<organism evidence="1 2">
    <name type="scientific">Crocosphaera watsonii WH 0401</name>
    <dbReference type="NCBI Taxonomy" id="555881"/>
    <lineage>
        <taxon>Bacteria</taxon>
        <taxon>Bacillati</taxon>
        <taxon>Cyanobacteriota</taxon>
        <taxon>Cyanophyceae</taxon>
        <taxon>Oscillatoriophycideae</taxon>
        <taxon>Chroococcales</taxon>
        <taxon>Aphanothecaceae</taxon>
        <taxon>Crocosphaera</taxon>
    </lineage>
</organism>
<gene>
    <name evidence="1" type="ORF">CWATWH0401_4875</name>
</gene>
<reference evidence="1 2" key="1">
    <citation type="submission" date="2013-01" db="EMBL/GenBank/DDBJ databases">
        <authorList>
            <person name="Bench S."/>
        </authorList>
    </citation>
    <scope>NUCLEOTIDE SEQUENCE [LARGE SCALE GENOMIC DNA]</scope>
    <source>
        <strain evidence="1 2">WH 0401</strain>
    </source>
</reference>
<reference evidence="1 2" key="2">
    <citation type="submission" date="2013-09" db="EMBL/GenBank/DDBJ databases">
        <title>Whole genome comparison of six Crocosphaera watsonii strains with differing phenotypes.</title>
        <authorList>
            <person name="Bench S.R."/>
            <person name="Heller P."/>
            <person name="Frank I."/>
            <person name="Arciniega M."/>
            <person name="Shilova I.N."/>
            <person name="Zehr J.P."/>
        </authorList>
    </citation>
    <scope>NUCLEOTIDE SEQUENCE [LARGE SCALE GENOMIC DNA]</scope>
    <source>
        <strain evidence="1 2">WH 0401</strain>
    </source>
</reference>
<proteinExistence type="predicted"/>
<name>T2JDT0_CROWT</name>
<evidence type="ECO:0000313" key="2">
    <source>
        <dbReference type="Proteomes" id="UP000018198"/>
    </source>
</evidence>
<dbReference type="Proteomes" id="UP000018198">
    <property type="component" value="Unassembled WGS sequence"/>
</dbReference>